<sequence>MINNNEDEVNMELIPITSHRIEEIAESSCASQKSRKRVRRKVKESPPCKILRHDALPEEVRVGSIFGNKQNMTKFFRSLEINQKVEFTAVRLCSKRYELKCIVDKCEHVRDKKIEVTPAFVENEMKKKFGIDIGYHKAWHAIQKVVACIRGTPKENYQILPSYLHMMEAKNSGTYTSIKRDSQNRFAYLFFAHAASVADSENNEAYIWFFGEMRKTIQVRHELVFLSDRNQSIANGIRKVFPEAHHGICLYHFEKYLKQRHAKATVINLLQSAARSYKRKDFNQLMSQLKSIDKKTYNSIMEEPPERWARSWFPQRRYDMLTTNMVESMNFVLLKGREMSILRMLDFIQEKLGEWFYERRKKVFNLDLMLFRINSEGIEFIVDLKNRTCDCLEFQLDELPSPHAIAAINKRYLQKSDYCSNWYSRETWLKTYEGHLNIVGDQKSWKIPQNVHSKITKPPDVEILQGRRQKKRHIPATESSVPFKSTKYSRCKQVGHNRTTCLSSPVPHPYSKKHTENYSKLQ</sequence>
<reference evidence="2" key="2">
    <citation type="submission" date="2025-08" db="UniProtKB">
        <authorList>
            <consortium name="RefSeq"/>
        </authorList>
    </citation>
    <scope>IDENTIFICATION</scope>
    <source>
        <tissue evidence="2">Leaf</tissue>
    </source>
</reference>
<reference evidence="1" key="1">
    <citation type="journal article" date="2014" name="Nat. Commun.">
        <title>The tobacco genome sequence and its comparison with those of tomato and potato.</title>
        <authorList>
            <person name="Sierro N."/>
            <person name="Battey J.N."/>
            <person name="Ouadi S."/>
            <person name="Bakaher N."/>
            <person name="Bovet L."/>
            <person name="Willig A."/>
            <person name="Goepfert S."/>
            <person name="Peitsch M.C."/>
            <person name="Ivanov N.V."/>
        </authorList>
    </citation>
    <scope>NUCLEOTIDE SEQUENCE [LARGE SCALE GENOMIC DNA]</scope>
</reference>
<proteinExistence type="predicted"/>
<evidence type="ECO:0000313" key="2">
    <source>
        <dbReference type="RefSeq" id="XP_075074864.1"/>
    </source>
</evidence>
<evidence type="ECO:0000313" key="1">
    <source>
        <dbReference type="Proteomes" id="UP000790787"/>
    </source>
</evidence>
<dbReference type="RefSeq" id="XP_075074864.1">
    <property type="nucleotide sequence ID" value="XM_075218763.1"/>
</dbReference>
<gene>
    <name evidence="2" type="primary">LOC142162415</name>
</gene>
<dbReference type="Proteomes" id="UP000790787">
    <property type="component" value="Chromosome 7"/>
</dbReference>
<organism evidence="1 2">
    <name type="scientific">Nicotiana tabacum</name>
    <name type="common">Common tobacco</name>
    <dbReference type="NCBI Taxonomy" id="4097"/>
    <lineage>
        <taxon>Eukaryota</taxon>
        <taxon>Viridiplantae</taxon>
        <taxon>Streptophyta</taxon>
        <taxon>Embryophyta</taxon>
        <taxon>Tracheophyta</taxon>
        <taxon>Spermatophyta</taxon>
        <taxon>Magnoliopsida</taxon>
        <taxon>eudicotyledons</taxon>
        <taxon>Gunneridae</taxon>
        <taxon>Pentapetalae</taxon>
        <taxon>asterids</taxon>
        <taxon>lamiids</taxon>
        <taxon>Solanales</taxon>
        <taxon>Solanaceae</taxon>
        <taxon>Nicotianoideae</taxon>
        <taxon>Nicotianeae</taxon>
        <taxon>Nicotiana</taxon>
    </lineage>
</organism>
<protein>
    <submittedName>
        <fullName evidence="2">Uncharacterized protein LOC142162415</fullName>
    </submittedName>
</protein>
<name>A0AC58RQ47_TOBAC</name>
<accession>A0AC58RQ47</accession>
<keyword evidence="1" id="KW-1185">Reference proteome</keyword>